<evidence type="ECO:0000313" key="1">
    <source>
        <dbReference type="EMBL" id="CAJ0600730.1"/>
    </source>
</evidence>
<organism evidence="1 2">
    <name type="scientific">Cylicocyclus nassatus</name>
    <name type="common">Nematode worm</name>
    <dbReference type="NCBI Taxonomy" id="53992"/>
    <lineage>
        <taxon>Eukaryota</taxon>
        <taxon>Metazoa</taxon>
        <taxon>Ecdysozoa</taxon>
        <taxon>Nematoda</taxon>
        <taxon>Chromadorea</taxon>
        <taxon>Rhabditida</taxon>
        <taxon>Rhabditina</taxon>
        <taxon>Rhabditomorpha</taxon>
        <taxon>Strongyloidea</taxon>
        <taxon>Strongylidae</taxon>
        <taxon>Cylicocyclus</taxon>
    </lineage>
</organism>
<dbReference type="Gene3D" id="2.60.120.1110">
    <property type="match status" value="1"/>
</dbReference>
<comment type="caution">
    <text evidence="1">The sequence shown here is derived from an EMBL/GenBank/DDBJ whole genome shotgun (WGS) entry which is preliminary data.</text>
</comment>
<proteinExistence type="predicted"/>
<sequence length="147" mass="15829">MIFDQENMFFDKASSGATSNVIANVGGGDASDPLFITAHVDTPQTDELTLTLQTATDSSFTTPIDMASYKVPVGGVGLVLSAKMPYGAKDFLRLTLSAGTGSLAGMDTINFDLMSMNELRIMLYEKGIEYRDDATRAELVELIKKNS</sequence>
<protein>
    <submittedName>
        <fullName evidence="1">Uncharacterized protein</fullName>
    </submittedName>
</protein>
<dbReference type="AlphaFoldDB" id="A0AA36GYI2"/>
<reference evidence="1" key="1">
    <citation type="submission" date="2023-07" db="EMBL/GenBank/DDBJ databases">
        <authorList>
            <consortium name="CYATHOMIX"/>
        </authorList>
    </citation>
    <scope>NUCLEOTIDE SEQUENCE</scope>
    <source>
        <strain evidence="1">N/A</strain>
    </source>
</reference>
<dbReference type="InterPro" id="IPR036361">
    <property type="entry name" value="SAP_dom_sf"/>
</dbReference>
<evidence type="ECO:0000313" key="2">
    <source>
        <dbReference type="Proteomes" id="UP001176961"/>
    </source>
</evidence>
<dbReference type="EMBL" id="CATQJL010000265">
    <property type="protein sequence ID" value="CAJ0600730.1"/>
    <property type="molecule type" value="Genomic_DNA"/>
</dbReference>
<keyword evidence="2" id="KW-1185">Reference proteome</keyword>
<accession>A0AA36GYI2</accession>
<dbReference type="Gene3D" id="1.10.720.30">
    <property type="entry name" value="SAP domain"/>
    <property type="match status" value="1"/>
</dbReference>
<gene>
    <name evidence="1" type="ORF">CYNAS_LOCUS12713</name>
</gene>
<dbReference type="Proteomes" id="UP001176961">
    <property type="component" value="Unassembled WGS sequence"/>
</dbReference>
<name>A0AA36GYI2_CYLNA</name>